<dbReference type="PIRSF" id="PIRSF004692">
    <property type="entry name" value="KdsD_KpsF"/>
    <property type="match status" value="1"/>
</dbReference>
<proteinExistence type="inferred from homology"/>
<keyword evidence="11" id="KW-1185">Reference proteome</keyword>
<evidence type="ECO:0000256" key="5">
    <source>
        <dbReference type="PIRSR" id="PIRSR004692-2"/>
    </source>
</evidence>
<evidence type="ECO:0000256" key="4">
    <source>
        <dbReference type="PIRNR" id="PIRNR004692"/>
    </source>
</evidence>
<feature type="site" description="Catalytically relevant" evidence="6">
    <location>
        <position position="112"/>
    </location>
</feature>
<feature type="domain" description="CBS" evidence="8">
    <location>
        <begin position="211"/>
        <end position="270"/>
    </location>
</feature>
<dbReference type="STRING" id="207559.Dde_0335"/>
<reference evidence="10 11" key="1">
    <citation type="journal article" date="2011" name="J. Bacteriol.">
        <title>Complete genome sequence and updated annotation of Desulfovibrio alaskensis G20.</title>
        <authorList>
            <person name="Hauser L.J."/>
            <person name="Land M.L."/>
            <person name="Brown S.D."/>
            <person name="Larimer F."/>
            <person name="Keller K.L."/>
            <person name="Rapp-Giles B.J."/>
            <person name="Price M.N."/>
            <person name="Lin M."/>
            <person name="Bruce D.C."/>
            <person name="Detter J.C."/>
            <person name="Tapia R."/>
            <person name="Han C.S."/>
            <person name="Goodwin L.A."/>
            <person name="Cheng J.F."/>
            <person name="Pitluck S."/>
            <person name="Copeland A."/>
            <person name="Lucas S."/>
            <person name="Nolan M."/>
            <person name="Lapidus A.L."/>
            <person name="Palumbo A.V."/>
            <person name="Wall J.D."/>
        </authorList>
    </citation>
    <scope>NUCLEOTIDE SEQUENCE [LARGE SCALE GENOMIC DNA]</scope>
    <source>
        <strain evidence="11">ATCC BAA 1058 / DSM 17464 / G20</strain>
    </source>
</reference>
<feature type="site" description="Catalytically relevant" evidence="6">
    <location>
        <position position="153"/>
    </location>
</feature>
<dbReference type="SUPFAM" id="SSF53697">
    <property type="entry name" value="SIS domain"/>
    <property type="match status" value="1"/>
</dbReference>
<dbReference type="InterPro" id="IPR004800">
    <property type="entry name" value="KdsD/KpsF-type"/>
</dbReference>
<evidence type="ECO:0000259" key="8">
    <source>
        <dbReference type="PROSITE" id="PS51371"/>
    </source>
</evidence>
<dbReference type="Gene3D" id="3.10.580.10">
    <property type="entry name" value="CBS-domain"/>
    <property type="match status" value="1"/>
</dbReference>
<dbReference type="eggNOG" id="COG0794">
    <property type="taxonomic scope" value="Bacteria"/>
</dbReference>
<feature type="domain" description="SIS" evidence="9">
    <location>
        <begin position="42"/>
        <end position="185"/>
    </location>
</feature>
<sequence>MTQDAQCTRRTDWIPLAREVLDIEIEGIAAMRDRLNGGFVDALTLMARCTGRVVITGLGKSGLVGRKLAATLSSTGTPAFFLHPVEGAHGDMGMLRSDDVIIAISNSGETDELNAILPALRSLGASLIAMTGGLESTLAKSADVVLDTGVRREACPLNLAPTASTTAVLAMGDALAVCLIHWKSFTENDFLRFHPGGSLGHRLSMRVESLMHTENLPVVRETVRTGEALRVLDEGRLGTVLVTDGQGRLSGILTDGDVRRMVCREAGVETASPVANVMVRSPLTARKEFSVAQLIDMMEERAITVLPITGDDGLLLGVVHLHDLLGKGGVKFSR</sequence>
<dbReference type="EMBL" id="CP000112">
    <property type="protein sequence ID" value="ABB37136.1"/>
    <property type="molecule type" value="Genomic_DNA"/>
</dbReference>
<evidence type="ECO:0000313" key="11">
    <source>
        <dbReference type="Proteomes" id="UP000002710"/>
    </source>
</evidence>
<dbReference type="CDD" id="cd05014">
    <property type="entry name" value="SIS_Kpsf"/>
    <property type="match status" value="1"/>
</dbReference>
<evidence type="ECO:0000256" key="3">
    <source>
        <dbReference type="ARBA" id="ARBA00023122"/>
    </source>
</evidence>
<dbReference type="InterPro" id="IPR035474">
    <property type="entry name" value="SIS_Kpsf"/>
</dbReference>
<dbReference type="Gene3D" id="3.40.50.10490">
    <property type="entry name" value="Glucose-6-phosphate isomerase like protein, domain 1"/>
    <property type="match status" value="1"/>
</dbReference>
<dbReference type="Pfam" id="PF00571">
    <property type="entry name" value="CBS"/>
    <property type="match status" value="2"/>
</dbReference>
<feature type="site" description="Catalytically relevant" evidence="6">
    <location>
        <position position="60"/>
    </location>
</feature>
<dbReference type="PANTHER" id="PTHR42745">
    <property type="match status" value="1"/>
</dbReference>
<dbReference type="FunFam" id="3.40.50.10490:FF:000011">
    <property type="entry name" value="Arabinose 5-phosphate isomerase"/>
    <property type="match status" value="1"/>
</dbReference>
<name>Q316L0_OLEA2</name>
<evidence type="ECO:0000256" key="7">
    <source>
        <dbReference type="PROSITE-ProRule" id="PRU00703"/>
    </source>
</evidence>
<dbReference type="GO" id="GO:0019146">
    <property type="term" value="F:arabinose-5-phosphate isomerase activity"/>
    <property type="evidence" value="ECO:0007669"/>
    <property type="project" value="UniProtKB-EC"/>
</dbReference>
<dbReference type="Proteomes" id="UP000002710">
    <property type="component" value="Chromosome"/>
</dbReference>
<dbReference type="CDD" id="cd04604">
    <property type="entry name" value="CBS_pair_SIS_assoc"/>
    <property type="match status" value="1"/>
</dbReference>
<accession>Q316L0</accession>
<comment type="similarity">
    <text evidence="1 4">Belongs to the SIS family. GutQ/KpsF subfamily.</text>
</comment>
<keyword evidence="10" id="KW-0413">Isomerase</keyword>
<evidence type="ECO:0000256" key="1">
    <source>
        <dbReference type="ARBA" id="ARBA00008165"/>
    </source>
</evidence>
<gene>
    <name evidence="10" type="ordered locus">Dde_0335</name>
</gene>
<keyword evidence="2" id="KW-0677">Repeat</keyword>
<dbReference type="PANTHER" id="PTHR42745:SF1">
    <property type="entry name" value="ARABINOSE 5-PHOSPHATE ISOMERASE KDSD"/>
    <property type="match status" value="1"/>
</dbReference>
<evidence type="ECO:0000256" key="6">
    <source>
        <dbReference type="PIRSR" id="PIRSR004692-3"/>
    </source>
</evidence>
<dbReference type="InterPro" id="IPR001347">
    <property type="entry name" value="SIS_dom"/>
</dbReference>
<dbReference type="EC" id="5.3.1.13" evidence="10"/>
<dbReference type="PROSITE" id="PS51464">
    <property type="entry name" value="SIS"/>
    <property type="match status" value="1"/>
</dbReference>
<feature type="binding site" evidence="5">
    <location>
        <position position="83"/>
    </location>
    <ligand>
        <name>Zn(2+)</name>
        <dbReference type="ChEBI" id="CHEBI:29105"/>
    </ligand>
</feature>
<dbReference type="InterPro" id="IPR050986">
    <property type="entry name" value="GutQ/KpsF_isomerases"/>
</dbReference>
<dbReference type="GO" id="GO:0005975">
    <property type="term" value="P:carbohydrate metabolic process"/>
    <property type="evidence" value="ECO:0007669"/>
    <property type="project" value="InterPro"/>
</dbReference>
<dbReference type="InterPro" id="IPR000644">
    <property type="entry name" value="CBS_dom"/>
</dbReference>
<protein>
    <submittedName>
        <fullName evidence="10">KpsF/GutQ family protein</fullName>
        <ecNumber evidence="10">5.3.1.13</ecNumber>
    </submittedName>
</protein>
<dbReference type="RefSeq" id="WP_011366476.1">
    <property type="nucleotide sequence ID" value="NC_007519.1"/>
</dbReference>
<keyword evidence="3 7" id="KW-0129">CBS domain</keyword>
<dbReference type="InterPro" id="IPR046348">
    <property type="entry name" value="SIS_dom_sf"/>
</dbReference>
<dbReference type="GO" id="GO:1901135">
    <property type="term" value="P:carbohydrate derivative metabolic process"/>
    <property type="evidence" value="ECO:0007669"/>
    <property type="project" value="InterPro"/>
</dbReference>
<evidence type="ECO:0000259" key="9">
    <source>
        <dbReference type="PROSITE" id="PS51464"/>
    </source>
</evidence>
<dbReference type="KEGG" id="dde:Dde_0335"/>
<feature type="site" description="Catalytically relevant" evidence="6">
    <location>
        <position position="194"/>
    </location>
</feature>
<dbReference type="NCBIfam" id="TIGR00393">
    <property type="entry name" value="kpsF"/>
    <property type="match status" value="1"/>
</dbReference>
<dbReference type="Pfam" id="PF01380">
    <property type="entry name" value="SIS"/>
    <property type="match status" value="1"/>
</dbReference>
<organism evidence="10 11">
    <name type="scientific">Oleidesulfovibrio alaskensis (strain ATCC BAA-1058 / DSM 17464 / G20)</name>
    <name type="common">Desulfovibrio alaskensis</name>
    <dbReference type="NCBI Taxonomy" id="207559"/>
    <lineage>
        <taxon>Bacteria</taxon>
        <taxon>Pseudomonadati</taxon>
        <taxon>Thermodesulfobacteriota</taxon>
        <taxon>Desulfovibrionia</taxon>
        <taxon>Desulfovibrionales</taxon>
        <taxon>Desulfovibrionaceae</taxon>
        <taxon>Oleidesulfovibrio</taxon>
    </lineage>
</organism>
<feature type="domain" description="CBS" evidence="8">
    <location>
        <begin position="278"/>
        <end position="334"/>
    </location>
</feature>
<keyword evidence="5" id="KW-0862">Zinc</keyword>
<dbReference type="GO" id="GO:0046872">
    <property type="term" value="F:metal ion binding"/>
    <property type="evidence" value="ECO:0007669"/>
    <property type="project" value="UniProtKB-KW"/>
</dbReference>
<dbReference type="PROSITE" id="PS51371">
    <property type="entry name" value="CBS"/>
    <property type="match status" value="2"/>
</dbReference>
<dbReference type="GO" id="GO:0097367">
    <property type="term" value="F:carbohydrate derivative binding"/>
    <property type="evidence" value="ECO:0007669"/>
    <property type="project" value="InterPro"/>
</dbReference>
<keyword evidence="5" id="KW-0479">Metal-binding</keyword>
<dbReference type="SMART" id="SM00116">
    <property type="entry name" value="CBS"/>
    <property type="match status" value="2"/>
</dbReference>
<dbReference type="AlphaFoldDB" id="Q316L0"/>
<dbReference type="HOGENOM" id="CLU_040681_13_1_7"/>
<evidence type="ECO:0000313" key="10">
    <source>
        <dbReference type="EMBL" id="ABB37136.1"/>
    </source>
</evidence>
<dbReference type="eggNOG" id="COG0517">
    <property type="taxonomic scope" value="Bacteria"/>
</dbReference>
<dbReference type="InterPro" id="IPR046342">
    <property type="entry name" value="CBS_dom_sf"/>
</dbReference>
<evidence type="ECO:0000256" key="2">
    <source>
        <dbReference type="ARBA" id="ARBA00022737"/>
    </source>
</evidence>